<gene>
    <name evidence="2" type="ORF">ACFQXB_11730</name>
</gene>
<evidence type="ECO:0000313" key="2">
    <source>
        <dbReference type="EMBL" id="MFC7704866.1"/>
    </source>
</evidence>
<name>A0ABW2ULN5_9RHOB</name>
<feature type="chain" id="PRO_5046007610" description="Outer membrane protein beta-barrel domain-containing protein" evidence="1">
    <location>
        <begin position="21"/>
        <end position="216"/>
    </location>
</feature>
<comment type="caution">
    <text evidence="2">The sequence shown here is derived from an EMBL/GenBank/DDBJ whole genome shotgun (WGS) entry which is preliminary data.</text>
</comment>
<dbReference type="Gene3D" id="2.40.160.170">
    <property type="match status" value="1"/>
</dbReference>
<evidence type="ECO:0000256" key="1">
    <source>
        <dbReference type="SAM" id="SignalP"/>
    </source>
</evidence>
<organism evidence="2 3">
    <name type="scientific">Plastorhodobacter daqingensis</name>
    <dbReference type="NCBI Taxonomy" id="1387281"/>
    <lineage>
        <taxon>Bacteria</taxon>
        <taxon>Pseudomonadati</taxon>
        <taxon>Pseudomonadota</taxon>
        <taxon>Alphaproteobacteria</taxon>
        <taxon>Rhodobacterales</taxon>
        <taxon>Paracoccaceae</taxon>
        <taxon>Plastorhodobacter</taxon>
    </lineage>
</organism>
<keyword evidence="3" id="KW-1185">Reference proteome</keyword>
<sequence>MKTHLYAFALSCGLATTAQAQMAPEFAVGAGFSTLGATVEFSSRLTEQFGLRVPVGYGSFSRGETVDGTPLDGDLRLGGVALLGDYYPGFGPMRVSAGLFLSNYRATGDASGTITVQGNVYSGAVHADVRPERDISPMLALGFETGRGGPGWSLSGDAGAIFVGGFRTRVSGWQNGGPAFQPAFEEDLAGLRQSIEDDVSDWNVLPYLKLAVTYRF</sequence>
<reference evidence="3" key="1">
    <citation type="journal article" date="2019" name="Int. J. Syst. Evol. Microbiol.">
        <title>The Global Catalogue of Microorganisms (GCM) 10K type strain sequencing project: providing services to taxonomists for standard genome sequencing and annotation.</title>
        <authorList>
            <consortium name="The Broad Institute Genomics Platform"/>
            <consortium name="The Broad Institute Genome Sequencing Center for Infectious Disease"/>
            <person name="Wu L."/>
            <person name="Ma J."/>
        </authorList>
    </citation>
    <scope>NUCLEOTIDE SEQUENCE [LARGE SCALE GENOMIC DNA]</scope>
    <source>
        <strain evidence="3">CGMCC 1.12750</strain>
    </source>
</reference>
<keyword evidence="1" id="KW-0732">Signal</keyword>
<proteinExistence type="predicted"/>
<evidence type="ECO:0008006" key="4">
    <source>
        <dbReference type="Google" id="ProtNLM"/>
    </source>
</evidence>
<feature type="signal peptide" evidence="1">
    <location>
        <begin position="1"/>
        <end position="20"/>
    </location>
</feature>
<protein>
    <recommendedName>
        <fullName evidence="4">Outer membrane protein beta-barrel domain-containing protein</fullName>
    </recommendedName>
</protein>
<dbReference type="Proteomes" id="UP001596516">
    <property type="component" value="Unassembled WGS sequence"/>
</dbReference>
<dbReference type="RefSeq" id="WP_377403725.1">
    <property type="nucleotide sequence ID" value="NZ_JBHTFQ010000006.1"/>
</dbReference>
<evidence type="ECO:0000313" key="3">
    <source>
        <dbReference type="Proteomes" id="UP001596516"/>
    </source>
</evidence>
<accession>A0ABW2ULN5</accession>
<dbReference type="EMBL" id="JBHTFQ010000006">
    <property type="protein sequence ID" value="MFC7704866.1"/>
    <property type="molecule type" value="Genomic_DNA"/>
</dbReference>